<feature type="region of interest" description="Disordered" evidence="1">
    <location>
        <begin position="1"/>
        <end position="31"/>
    </location>
</feature>
<dbReference type="PANTHER" id="PTHR42736:SF1">
    <property type="entry name" value="PROTEIN-GLUTAMINE GAMMA-GLUTAMYLTRANSFERASE"/>
    <property type="match status" value="1"/>
</dbReference>
<keyword evidence="2" id="KW-0472">Membrane</keyword>
<reference evidence="4 5" key="1">
    <citation type="submission" date="2021-03" db="EMBL/GenBank/DDBJ databases">
        <title>Paenibacillus artemisicola MWE-103 whole genome sequence.</title>
        <authorList>
            <person name="Ham Y.J."/>
        </authorList>
    </citation>
    <scope>NUCLEOTIDE SEQUENCE [LARGE SCALE GENOMIC DNA]</scope>
    <source>
        <strain evidence="4 5">MWE-103</strain>
    </source>
</reference>
<feature type="domain" description="Transglutaminase-like" evidence="3">
    <location>
        <begin position="578"/>
        <end position="656"/>
    </location>
</feature>
<evidence type="ECO:0000256" key="1">
    <source>
        <dbReference type="SAM" id="MobiDB-lite"/>
    </source>
</evidence>
<dbReference type="RefSeq" id="WP_208851536.1">
    <property type="nucleotide sequence ID" value="NZ_JAGGDJ010000101.1"/>
</dbReference>
<evidence type="ECO:0000313" key="4">
    <source>
        <dbReference type="EMBL" id="MBO7749034.1"/>
    </source>
</evidence>
<feature type="compositionally biased region" description="Low complexity" evidence="1">
    <location>
        <begin position="492"/>
        <end position="505"/>
    </location>
</feature>
<dbReference type="Pfam" id="PF01841">
    <property type="entry name" value="Transglut_core"/>
    <property type="match status" value="1"/>
</dbReference>
<feature type="region of interest" description="Disordered" evidence="1">
    <location>
        <begin position="654"/>
        <end position="681"/>
    </location>
</feature>
<dbReference type="Gene3D" id="3.10.620.30">
    <property type="match status" value="1"/>
</dbReference>
<dbReference type="InterPro" id="IPR002931">
    <property type="entry name" value="Transglutaminase-like"/>
</dbReference>
<comment type="caution">
    <text evidence="4">The sequence shown here is derived from an EMBL/GenBank/DDBJ whole genome shotgun (WGS) entry which is preliminary data.</text>
</comment>
<protein>
    <submittedName>
        <fullName evidence="4">Transglutaminase domain-containing protein</fullName>
    </submittedName>
</protein>
<name>A0ABS3WL27_9BACL</name>
<feature type="transmembrane region" description="Helical" evidence="2">
    <location>
        <begin position="148"/>
        <end position="167"/>
    </location>
</feature>
<dbReference type="PANTHER" id="PTHR42736">
    <property type="entry name" value="PROTEIN-GLUTAMINE GAMMA-GLUTAMYLTRANSFERASE"/>
    <property type="match status" value="1"/>
</dbReference>
<keyword evidence="2" id="KW-1133">Transmembrane helix</keyword>
<organism evidence="4 5">
    <name type="scientific">Paenibacillus artemisiicola</name>
    <dbReference type="NCBI Taxonomy" id="1172618"/>
    <lineage>
        <taxon>Bacteria</taxon>
        <taxon>Bacillati</taxon>
        <taxon>Bacillota</taxon>
        <taxon>Bacilli</taxon>
        <taxon>Bacillales</taxon>
        <taxon>Paenibacillaceae</taxon>
        <taxon>Paenibacillus</taxon>
    </lineage>
</organism>
<dbReference type="SMART" id="SM00460">
    <property type="entry name" value="TGc"/>
    <property type="match status" value="1"/>
</dbReference>
<dbReference type="InterPro" id="IPR052901">
    <property type="entry name" value="Bact_TGase-like"/>
</dbReference>
<evidence type="ECO:0000259" key="3">
    <source>
        <dbReference type="SMART" id="SM00460"/>
    </source>
</evidence>
<evidence type="ECO:0000313" key="5">
    <source>
        <dbReference type="Proteomes" id="UP000670947"/>
    </source>
</evidence>
<feature type="transmembrane region" description="Helical" evidence="2">
    <location>
        <begin position="173"/>
        <end position="192"/>
    </location>
</feature>
<dbReference type="EMBL" id="JAGGDJ010000101">
    <property type="protein sequence ID" value="MBO7749034.1"/>
    <property type="molecule type" value="Genomic_DNA"/>
</dbReference>
<feature type="transmembrane region" description="Helical" evidence="2">
    <location>
        <begin position="40"/>
        <end position="58"/>
    </location>
</feature>
<gene>
    <name evidence="4" type="ORF">I8J29_33220</name>
</gene>
<sequence length="681" mass="70382">MPNPRTGSQGGGGSGLTPPAANPPSKRQEEREGLHFFRHASRRLITSLLLYGLIVEWLLPLEQLKSYTELYQISPLLFAVGLYLAVGLFVPPTWAALALNGLVTVGAVLVLFEPHYGSIGGSVSGFVRAVRSDALHVLRADFMLSGELRTLLLIGGLGMMAIAVQSLMWLRQWGLGLTALTAVYLLLLYGFLGLDVFPGLLRACAEGLVLSALVTVPRIERLAGVPDVFAGAAGGSGGGLGAAGKGRGAKPGQGLLAGWTIGWWSGAAWLAVLIMAASIGAAWSWSSGTTAKQAPWAADAVRWSEARLDEAEDGHAPESTAAAEAMAETGLGGGAGRTGYGFDDTRLGGPLSSDDTVLFTVTAAEAGYLRGDSKAAYTGKGWEQDGHDWQKLNVAEADDDGASGVIVQTVTPAKPTVGYPLFTGGADSAVTALKLQLAPKGAAGKYWRDADTGALYPGGDEDRVAQYTIVTKLPNEVDVRSVGTEGSGSEGAGAADASAPDGAPSLTAEAERAYTQLPDGLPARIGGLAGQIIKDAGNPSGRYEQAQAIADYLRANYTYTLTDTEAPEAGADFVDDFLFRQKEGYCVHFASAMAVLLRTQGIPARYVKGFAPGEPAAEAAEGGGAAGRYAVRASDAHAWVEVWFPGAGWVPFEPTPGFAPPEDGAAGEADAASSAPDAAAS</sequence>
<dbReference type="Proteomes" id="UP000670947">
    <property type="component" value="Unassembled WGS sequence"/>
</dbReference>
<evidence type="ECO:0000256" key="2">
    <source>
        <dbReference type="SAM" id="Phobius"/>
    </source>
</evidence>
<keyword evidence="2" id="KW-0812">Transmembrane</keyword>
<dbReference type="SUPFAM" id="SSF54001">
    <property type="entry name" value="Cysteine proteinases"/>
    <property type="match status" value="1"/>
</dbReference>
<feature type="non-terminal residue" evidence="4">
    <location>
        <position position="681"/>
    </location>
</feature>
<keyword evidence="5" id="KW-1185">Reference proteome</keyword>
<feature type="compositionally biased region" description="Low complexity" evidence="1">
    <location>
        <begin position="660"/>
        <end position="681"/>
    </location>
</feature>
<dbReference type="InterPro" id="IPR038765">
    <property type="entry name" value="Papain-like_cys_pep_sf"/>
</dbReference>
<proteinExistence type="predicted"/>
<feature type="transmembrane region" description="Helical" evidence="2">
    <location>
        <begin position="70"/>
        <end position="88"/>
    </location>
</feature>
<accession>A0ABS3WL27</accession>
<feature type="transmembrane region" description="Helical" evidence="2">
    <location>
        <begin position="255"/>
        <end position="285"/>
    </location>
</feature>
<feature type="region of interest" description="Disordered" evidence="1">
    <location>
        <begin position="480"/>
        <end position="505"/>
    </location>
</feature>